<dbReference type="GO" id="GO:0016812">
    <property type="term" value="F:hydrolase activity, acting on carbon-nitrogen (but not peptide) bonds, in cyclic amides"/>
    <property type="evidence" value="ECO:0007669"/>
    <property type="project" value="TreeGrafter"/>
</dbReference>
<proteinExistence type="inferred from homology"/>
<dbReference type="FunFam" id="3.20.20.140:FF:000174">
    <property type="entry name" value="Dihydropyrimidinase-related protein 2"/>
    <property type="match status" value="1"/>
</dbReference>
<accession>Q4REK7</accession>
<dbReference type="Pfam" id="PF01979">
    <property type="entry name" value="Amidohydro_1"/>
    <property type="match status" value="2"/>
</dbReference>
<evidence type="ECO:0000259" key="3">
    <source>
        <dbReference type="Pfam" id="PF01979"/>
    </source>
</evidence>
<dbReference type="SUPFAM" id="SSF51338">
    <property type="entry name" value="Composite domain of metallo-dependent hydrolases"/>
    <property type="match status" value="2"/>
</dbReference>
<gene>
    <name evidence="4" type="ORF">GSTENG00035726001</name>
</gene>
<dbReference type="InterPro" id="IPR050378">
    <property type="entry name" value="Metallo-dep_Hydrolases_sf"/>
</dbReference>
<feature type="domain" description="Amidohydrolase-related" evidence="3">
    <location>
        <begin position="55"/>
        <end position="197"/>
    </location>
</feature>
<dbReference type="PANTHER" id="PTHR11647">
    <property type="entry name" value="HYDRANTOINASE/DIHYDROPYRIMIDINASE FAMILY MEMBER"/>
    <property type="match status" value="1"/>
</dbReference>
<feature type="region of interest" description="Disordered" evidence="2">
    <location>
        <begin position="550"/>
        <end position="611"/>
    </location>
</feature>
<feature type="non-terminal residue" evidence="4">
    <location>
        <position position="1"/>
    </location>
</feature>
<dbReference type="FunFam" id="3.20.20.140:FF:000076">
    <property type="entry name" value="Dihydropyrimidinase like 2"/>
    <property type="match status" value="1"/>
</dbReference>
<organism evidence="4">
    <name type="scientific">Tetraodon nigroviridis</name>
    <name type="common">Spotted green pufferfish</name>
    <name type="synonym">Chelonodon nigroviridis</name>
    <dbReference type="NCBI Taxonomy" id="99883"/>
    <lineage>
        <taxon>Eukaryota</taxon>
        <taxon>Metazoa</taxon>
        <taxon>Chordata</taxon>
        <taxon>Craniata</taxon>
        <taxon>Vertebrata</taxon>
        <taxon>Euteleostomi</taxon>
        <taxon>Actinopterygii</taxon>
        <taxon>Neopterygii</taxon>
        <taxon>Teleostei</taxon>
        <taxon>Neoteleostei</taxon>
        <taxon>Acanthomorphata</taxon>
        <taxon>Eupercaria</taxon>
        <taxon>Tetraodontiformes</taxon>
        <taxon>Tetradontoidea</taxon>
        <taxon>Tetraodontidae</taxon>
        <taxon>Tetraodon</taxon>
    </lineage>
</organism>
<evidence type="ECO:0000256" key="1">
    <source>
        <dbReference type="ARBA" id="ARBA00008829"/>
    </source>
</evidence>
<dbReference type="InterPro" id="IPR006680">
    <property type="entry name" value="Amidohydro-rel"/>
</dbReference>
<feature type="domain" description="Amidohydrolase-related" evidence="3">
    <location>
        <begin position="413"/>
        <end position="492"/>
    </location>
</feature>
<dbReference type="InterPro" id="IPR032466">
    <property type="entry name" value="Metal_Hydrolase"/>
</dbReference>
<reference evidence="4" key="1">
    <citation type="journal article" date="2004" name="Nature">
        <title>Genome duplication in the teleost fish Tetraodon nigroviridis reveals the early vertebrate proto-karyotype.</title>
        <authorList>
            <person name="Jaillon O."/>
            <person name="Aury J.-M."/>
            <person name="Brunet F."/>
            <person name="Petit J.-L."/>
            <person name="Stange-Thomann N."/>
            <person name="Mauceli E."/>
            <person name="Bouneau L."/>
            <person name="Fischer C."/>
            <person name="Ozouf-Costaz C."/>
            <person name="Bernot A."/>
            <person name="Nicaud S."/>
            <person name="Jaffe D."/>
            <person name="Fisher S."/>
            <person name="Lutfalla G."/>
            <person name="Dossat C."/>
            <person name="Segurens B."/>
            <person name="Dasilva C."/>
            <person name="Salanoubat M."/>
            <person name="Levy M."/>
            <person name="Boudet N."/>
            <person name="Castellano S."/>
            <person name="Anthouard V."/>
            <person name="Jubin C."/>
            <person name="Castelli V."/>
            <person name="Katinka M."/>
            <person name="Vacherie B."/>
            <person name="Biemont C."/>
            <person name="Skalli Z."/>
            <person name="Cattolico L."/>
            <person name="Poulain J."/>
            <person name="De Berardinis V."/>
            <person name="Cruaud C."/>
            <person name="Duprat S."/>
            <person name="Brottier P."/>
            <person name="Coutanceau J.-P."/>
            <person name="Gouzy J."/>
            <person name="Parra G."/>
            <person name="Lardier G."/>
            <person name="Chapple C."/>
            <person name="McKernan K.J."/>
            <person name="McEwan P."/>
            <person name="Bosak S."/>
            <person name="Kellis M."/>
            <person name="Volff J.-N."/>
            <person name="Guigo R."/>
            <person name="Zody M.C."/>
            <person name="Mesirov J."/>
            <person name="Lindblad-Toh K."/>
            <person name="Birren B."/>
            <person name="Nusbaum C."/>
            <person name="Kahn D."/>
            <person name="Robinson-Rechavi M."/>
            <person name="Laudet V."/>
            <person name="Schachter V."/>
            <person name="Quetier F."/>
            <person name="Saurin W."/>
            <person name="Scarpelli C."/>
            <person name="Wincker P."/>
            <person name="Lander E.S."/>
            <person name="Weissenbach J."/>
            <person name="Roest Crollius H."/>
        </authorList>
    </citation>
    <scope>NUCLEOTIDE SEQUENCE [LARGE SCALE GENOMIC DNA]</scope>
</reference>
<dbReference type="AlphaFoldDB" id="Q4REK7"/>
<dbReference type="Gene3D" id="3.20.20.140">
    <property type="entry name" value="Metal-dependent hydrolases"/>
    <property type="match status" value="2"/>
</dbReference>
<protein>
    <submittedName>
        <fullName evidence="4">Chromosome 10 SCAF15123, whole genome shotgun sequence</fullName>
    </submittedName>
</protein>
<evidence type="ECO:0000256" key="2">
    <source>
        <dbReference type="SAM" id="MobiDB-lite"/>
    </source>
</evidence>
<dbReference type="GO" id="GO:0005829">
    <property type="term" value="C:cytosol"/>
    <property type="evidence" value="ECO:0007669"/>
    <property type="project" value="TreeGrafter"/>
</dbReference>
<dbReference type="NCBIfam" id="TIGR02033">
    <property type="entry name" value="D-hydantoinase"/>
    <property type="match status" value="1"/>
</dbReference>
<dbReference type="OrthoDB" id="1924787at2759"/>
<name>Q4REK7_TETNG</name>
<dbReference type="EMBL" id="CAAE01015123">
    <property type="protein sequence ID" value="CAG13175.1"/>
    <property type="molecule type" value="Genomic_DNA"/>
</dbReference>
<dbReference type="KEGG" id="tng:GSTEN00035726G001"/>
<comment type="similarity">
    <text evidence="1">Belongs to the metallo-dependent hydrolases superfamily. Hydantoinase/dihydropyrimidinase family.</text>
</comment>
<reference evidence="4" key="2">
    <citation type="submission" date="2004-02" db="EMBL/GenBank/DDBJ databases">
        <authorList>
            <consortium name="Genoscope"/>
            <consortium name="Whitehead Institute Centre for Genome Research"/>
        </authorList>
    </citation>
    <scope>NUCLEOTIDE SEQUENCE</scope>
</reference>
<dbReference type="InterPro" id="IPR011059">
    <property type="entry name" value="Metal-dep_hydrolase_composite"/>
</dbReference>
<dbReference type="PANTHER" id="PTHR11647:SF58">
    <property type="entry name" value="DIHYDROPYRIMIDINASE-RELATED PROTEIN 5"/>
    <property type="match status" value="1"/>
</dbReference>
<dbReference type="InterPro" id="IPR011778">
    <property type="entry name" value="Hydantoinase/dihydroPyrase"/>
</dbReference>
<dbReference type="CDD" id="cd01314">
    <property type="entry name" value="D-HYD"/>
    <property type="match status" value="1"/>
</dbReference>
<evidence type="ECO:0000313" key="4">
    <source>
        <dbReference type="EMBL" id="CAG13175.1"/>
    </source>
</evidence>
<sequence length="611" mass="66031">SSSAMTRILIKGGKVVNDDCTQDADVYIENGIIQQVGKELMIPGGAKVIDAAGKLVLPGGIDTSVHLEESFMNATTADDFYSGTKAALAGGTTMVIGHVLPEKNESLLEAFERYRLAADAKSCCDYALHVGVTWWGPKVRAEMEKLVREEGVNSFQMFMAYKDTFMLRDSELFQALQHCKDIGAVARVHAENGELVAEGAKETLELGITGPEGIEISRPEELEAEATHRAVTIGNRANCPVYLVNVSSTGAGDVVATAKMQGKVVHGETTTAHCVLNGMQYYHQDWCYAAAHVTAPPLRLDPSTPNHLMSLLGNDTLNVVASDHRPFTIKQKAMGKDDFTKIPHGLPGVQDRMSVIWEKGVVCVAPLFPPASQTFFPNLISETSAPGRGGSPDPVRCCLYPHGLCWCDLQIGGKMDENRFVAVTSSNAAKIYNLYPRKGRIIPGADADVVVWDPEGSKTISVDNQVQGGDVNLYEGLRCHGVPLVTISRGSLVYENGMFTCAEGSGKFCPMRTFPDYLYKKMVQRAKSQAVKPVDREPYTGEVVAVANSGKRDVGSSELDTPTRPSTRHGGQRDLHESSFSLSGAQIDDNIPKRSSARILAPPGGRSSGIW</sequence>
<dbReference type="SUPFAM" id="SSF51556">
    <property type="entry name" value="Metallo-dependent hydrolases"/>
    <property type="match status" value="1"/>
</dbReference>